<protein>
    <submittedName>
        <fullName evidence="1">Uncharacterized protein</fullName>
    </submittedName>
</protein>
<reference evidence="1" key="1">
    <citation type="submission" date="2020-10" db="EMBL/GenBank/DDBJ databases">
        <authorList>
            <person name="Gilroy R."/>
        </authorList>
    </citation>
    <scope>NUCLEOTIDE SEQUENCE</scope>
    <source>
        <strain evidence="1">B1-3475</strain>
    </source>
</reference>
<dbReference type="EMBL" id="JADIMK010000043">
    <property type="protein sequence ID" value="MBO8455635.1"/>
    <property type="molecule type" value="Genomic_DNA"/>
</dbReference>
<dbReference type="AlphaFoldDB" id="A0A9D9HKQ9"/>
<evidence type="ECO:0000313" key="1">
    <source>
        <dbReference type="EMBL" id="MBO8455635.1"/>
    </source>
</evidence>
<evidence type="ECO:0000313" key="2">
    <source>
        <dbReference type="Proteomes" id="UP000823617"/>
    </source>
</evidence>
<reference evidence="1" key="2">
    <citation type="journal article" date="2021" name="PeerJ">
        <title>Extensive microbial diversity within the chicken gut microbiome revealed by metagenomics and culture.</title>
        <authorList>
            <person name="Gilroy R."/>
            <person name="Ravi A."/>
            <person name="Getino M."/>
            <person name="Pursley I."/>
            <person name="Horton D.L."/>
            <person name="Alikhan N.F."/>
            <person name="Baker D."/>
            <person name="Gharbi K."/>
            <person name="Hall N."/>
            <person name="Watson M."/>
            <person name="Adriaenssens E.M."/>
            <person name="Foster-Nyarko E."/>
            <person name="Jarju S."/>
            <person name="Secka A."/>
            <person name="Antonio M."/>
            <person name="Oren A."/>
            <person name="Chaudhuri R.R."/>
            <person name="La Ragione R."/>
            <person name="Hildebrand F."/>
            <person name="Pallen M.J."/>
        </authorList>
    </citation>
    <scope>NUCLEOTIDE SEQUENCE</scope>
    <source>
        <strain evidence="1">B1-3475</strain>
    </source>
</reference>
<dbReference type="Proteomes" id="UP000823617">
    <property type="component" value="Unassembled WGS sequence"/>
</dbReference>
<gene>
    <name evidence="1" type="ORF">IAC08_04440</name>
</gene>
<sequence>MTIVGCVSEKDASDVILFVTPSSLRAMSGETVYYTVKSWSNKGSLQKITLSTFSSDQGEVQVSSESLSSGSYNGTIYYKVPIIEADSLSLEMRFVAVDNLGNTQRQTYPLKVISDAYSLDELTSVSLYSPDSGKPDGFSFSTMSTVSVSSSAEGTVDFYLYKPEEVPQDQLHCELRSQTGLLFSKVTGLDYPALTYRMLKDVYSSSVKDISVPSFNIDDVIIIGRAEEPLAAVKIMAVYDDQGYLNDRCILNIKSAI</sequence>
<organism evidence="1 2">
    <name type="scientific">Candidatus Cryptobacteroides intestinigallinarum</name>
    <dbReference type="NCBI Taxonomy" id="2840767"/>
    <lineage>
        <taxon>Bacteria</taxon>
        <taxon>Pseudomonadati</taxon>
        <taxon>Bacteroidota</taxon>
        <taxon>Bacteroidia</taxon>
        <taxon>Bacteroidales</taxon>
        <taxon>Candidatus Cryptobacteroides</taxon>
    </lineage>
</organism>
<proteinExistence type="predicted"/>
<name>A0A9D9HKQ9_9BACT</name>
<comment type="caution">
    <text evidence="1">The sequence shown here is derived from an EMBL/GenBank/DDBJ whole genome shotgun (WGS) entry which is preliminary data.</text>
</comment>
<accession>A0A9D9HKQ9</accession>